<dbReference type="InterPro" id="IPR034086">
    <property type="entry name" value="PMEI_plant"/>
</dbReference>
<feature type="signal peptide" evidence="4">
    <location>
        <begin position="1"/>
        <end position="25"/>
    </location>
</feature>
<reference evidence="7" key="2">
    <citation type="submission" date="2016-03" db="EMBL/GenBank/DDBJ databases">
        <title>Full-length assembly of Arabidopsis thaliana Ler reveals the complement of translocations and inversions.</title>
        <authorList>
            <person name="Zapata L."/>
            <person name="Schneeberger K."/>
            <person name="Ossowski S."/>
        </authorList>
    </citation>
    <scope>NUCLEOTIDE SEQUENCE [LARGE SCALE GENOMIC DNA]</scope>
    <source>
        <tissue evidence="7">Leaf</tissue>
    </source>
</reference>
<dbReference type="InterPro" id="IPR035513">
    <property type="entry name" value="Invertase/methylesterase_inhib"/>
</dbReference>
<name>A0A178VYS3_ARATH</name>
<proteinExistence type="inferred from homology"/>
<accession>A0A5S9X3G1</accession>
<dbReference type="Pfam" id="PF04043">
    <property type="entry name" value="PMEI"/>
    <property type="match status" value="1"/>
</dbReference>
<dbReference type="SUPFAM" id="SSF101148">
    <property type="entry name" value="Plant invertase/pectin methylesterase inhibitor"/>
    <property type="match status" value="1"/>
</dbReference>
<keyword evidence="2" id="KW-1015">Disulfide bond</keyword>
<reference evidence="8" key="1">
    <citation type="journal article" date="2016" name="Proc. Natl. Acad. Sci. U.S.A.">
        <title>Chromosome-level assembly of Arabidopsis thaliana Ler reveals the extent of translocation and inversion polymorphisms.</title>
        <authorList>
            <person name="Zapata L."/>
            <person name="Ding J."/>
            <person name="Willing E.M."/>
            <person name="Hartwig B."/>
            <person name="Bezdan D."/>
            <person name="Jiao W.B."/>
            <person name="Patel V."/>
            <person name="Velikkakam James G."/>
            <person name="Koornneef M."/>
            <person name="Ossowski S."/>
            <person name="Schneeberger K."/>
        </authorList>
    </citation>
    <scope>NUCLEOTIDE SEQUENCE [LARGE SCALE GENOMIC DNA]</scope>
    <source>
        <strain evidence="8">cv. Landsberg erecta</strain>
    </source>
</reference>
<dbReference type="EMBL" id="CACSHJ010000088">
    <property type="protein sequence ID" value="CAA0373886.1"/>
    <property type="molecule type" value="Genomic_DNA"/>
</dbReference>
<dbReference type="PANTHER" id="PTHR36710:SF18">
    <property type="entry name" value="PECTINESTERASE INHIBITOR 5-RELATED"/>
    <property type="match status" value="1"/>
</dbReference>
<dbReference type="PANTHER" id="PTHR36710">
    <property type="entry name" value="PECTINESTERASE INHIBITOR-LIKE"/>
    <property type="match status" value="1"/>
</dbReference>
<evidence type="ECO:0000313" key="6">
    <source>
        <dbReference type="EMBL" id="CAA0373886.1"/>
    </source>
</evidence>
<dbReference type="ExpressionAtlas" id="A0A178VYS3">
    <property type="expression patterns" value="baseline and differential"/>
</dbReference>
<evidence type="ECO:0000259" key="5">
    <source>
        <dbReference type="SMART" id="SM00856"/>
    </source>
</evidence>
<accession>A0A178VYS3</accession>
<dbReference type="Gene3D" id="1.20.140.40">
    <property type="entry name" value="Invertase/pectin methylesterase inhibitor family protein"/>
    <property type="match status" value="1"/>
</dbReference>
<dbReference type="Proteomes" id="UP000078284">
    <property type="component" value="Chromosome 2"/>
</dbReference>
<reference evidence="6 9" key="3">
    <citation type="submission" date="2019-12" db="EMBL/GenBank/DDBJ databases">
        <authorList>
            <person name="Jiao W.-B."/>
            <person name="Schneeberger K."/>
        </authorList>
    </citation>
    <scope>NUCLEOTIDE SEQUENCE [LARGE SCALE GENOMIC DNA]</scope>
    <source>
        <strain evidence="9">cv. C24</strain>
    </source>
</reference>
<feature type="chain" id="PRO_5033734323" evidence="4">
    <location>
        <begin position="26"/>
        <end position="179"/>
    </location>
</feature>
<organism evidence="7 8">
    <name type="scientific">Arabidopsis thaliana</name>
    <name type="common">Mouse-ear cress</name>
    <dbReference type="NCBI Taxonomy" id="3702"/>
    <lineage>
        <taxon>Eukaryota</taxon>
        <taxon>Viridiplantae</taxon>
        <taxon>Streptophyta</taxon>
        <taxon>Embryophyta</taxon>
        <taxon>Tracheophyta</taxon>
        <taxon>Spermatophyta</taxon>
        <taxon>Magnoliopsida</taxon>
        <taxon>eudicotyledons</taxon>
        <taxon>Gunneridae</taxon>
        <taxon>Pentapetalae</taxon>
        <taxon>rosids</taxon>
        <taxon>malvids</taxon>
        <taxon>Brassicales</taxon>
        <taxon>Brassicaceae</taxon>
        <taxon>Camelineae</taxon>
        <taxon>Arabidopsis</taxon>
    </lineage>
</organism>
<gene>
    <name evidence="7" type="ordered locus">AXX17_At2g27670</name>
    <name evidence="6" type="ORF">C24_LOCUS9410</name>
</gene>
<protein>
    <submittedName>
        <fullName evidence="7">PMEI5</fullName>
    </submittedName>
</protein>
<evidence type="ECO:0000313" key="9">
    <source>
        <dbReference type="Proteomes" id="UP000434276"/>
    </source>
</evidence>
<comment type="similarity">
    <text evidence="3">Belongs to the PMEI family.</text>
</comment>
<sequence>MATMLIDHMLFLTSLLMIVFPVANAIPARDIDKLCKETTDVPFCLKYLGTDPRIPAARDLTDVLLIAITQSKMQVDDATTHIDRVRRKFNGPHGRRRIEVCKTNYGIASARFHTAWELGLQKSFWDVEKLARIGTNAVIDCENVWRRDGPIQTSPLTFYNMNVFKLSGIILLIFNKLVT</sequence>
<dbReference type="GO" id="GO:0046910">
    <property type="term" value="F:pectinesterase inhibitor activity"/>
    <property type="evidence" value="ECO:0007669"/>
    <property type="project" value="InterPro"/>
</dbReference>
<dbReference type="FunFam" id="1.20.140.40:FF:000008">
    <property type="entry name" value="Invertase/pectin methylesterase inhibitor family protein"/>
    <property type="match status" value="1"/>
</dbReference>
<dbReference type="AlphaFoldDB" id="A0A178VYS3"/>
<evidence type="ECO:0000256" key="4">
    <source>
        <dbReference type="SAM" id="SignalP"/>
    </source>
</evidence>
<dbReference type="OrthoDB" id="1094948at2759"/>
<dbReference type="SMART" id="SM00856">
    <property type="entry name" value="PMEI"/>
    <property type="match status" value="1"/>
</dbReference>
<dbReference type="InterPro" id="IPR006501">
    <property type="entry name" value="Pectinesterase_inhib_dom"/>
</dbReference>
<evidence type="ECO:0000256" key="3">
    <source>
        <dbReference type="ARBA" id="ARBA00038471"/>
    </source>
</evidence>
<keyword evidence="1 4" id="KW-0732">Signal</keyword>
<dbReference type="InterPro" id="IPR052421">
    <property type="entry name" value="PCW_Enzyme_Inhibitor"/>
</dbReference>
<feature type="domain" description="Pectinesterase inhibitor" evidence="5">
    <location>
        <begin position="26"/>
        <end position="173"/>
    </location>
</feature>
<evidence type="ECO:0000313" key="7">
    <source>
        <dbReference type="EMBL" id="OAP10994.1"/>
    </source>
</evidence>
<dbReference type="Proteomes" id="UP000434276">
    <property type="component" value="Unassembled WGS sequence"/>
</dbReference>
<evidence type="ECO:0000256" key="1">
    <source>
        <dbReference type="ARBA" id="ARBA00022729"/>
    </source>
</evidence>
<evidence type="ECO:0000313" key="8">
    <source>
        <dbReference type="Proteomes" id="UP000078284"/>
    </source>
</evidence>
<dbReference type="CDD" id="cd15797">
    <property type="entry name" value="PMEI"/>
    <property type="match status" value="1"/>
</dbReference>
<evidence type="ECO:0000256" key="2">
    <source>
        <dbReference type="ARBA" id="ARBA00023157"/>
    </source>
</evidence>
<dbReference type="EMBL" id="LUHQ01000002">
    <property type="protein sequence ID" value="OAP10994.1"/>
    <property type="molecule type" value="Genomic_DNA"/>
</dbReference>
<dbReference type="NCBIfam" id="TIGR01614">
    <property type="entry name" value="PME_inhib"/>
    <property type="match status" value="1"/>
</dbReference>